<feature type="region of interest" description="Disordered" evidence="2">
    <location>
        <begin position="1"/>
        <end position="36"/>
    </location>
</feature>
<feature type="transmembrane region" description="Helical" evidence="3">
    <location>
        <begin position="243"/>
        <end position="260"/>
    </location>
</feature>
<dbReference type="InterPro" id="IPR052971">
    <property type="entry name" value="TRP_calcium_channel"/>
</dbReference>
<accession>A0ABR2WLT7</accession>
<feature type="domain" description="YVC1 N-terminal linker helical" evidence="4">
    <location>
        <begin position="42"/>
        <end position="230"/>
    </location>
</feature>
<dbReference type="InterPro" id="IPR056337">
    <property type="entry name" value="LHD_YVC1"/>
</dbReference>
<keyword evidence="1" id="KW-0175">Coiled coil</keyword>
<dbReference type="EMBL" id="JASJQH010000956">
    <property type="protein sequence ID" value="KAK9762447.1"/>
    <property type="molecule type" value="Genomic_DNA"/>
</dbReference>
<organism evidence="6 7">
    <name type="scientific">Basidiobolus ranarum</name>
    <dbReference type="NCBI Taxonomy" id="34480"/>
    <lineage>
        <taxon>Eukaryota</taxon>
        <taxon>Fungi</taxon>
        <taxon>Fungi incertae sedis</taxon>
        <taxon>Zoopagomycota</taxon>
        <taxon>Entomophthoromycotina</taxon>
        <taxon>Basidiobolomycetes</taxon>
        <taxon>Basidiobolales</taxon>
        <taxon>Basidiobolaceae</taxon>
        <taxon>Basidiobolus</taxon>
    </lineage>
</organism>
<feature type="transmembrane region" description="Helical" evidence="3">
    <location>
        <begin position="497"/>
        <end position="516"/>
    </location>
</feature>
<keyword evidence="3" id="KW-0812">Transmembrane</keyword>
<feature type="transmembrane region" description="Helical" evidence="3">
    <location>
        <begin position="337"/>
        <end position="357"/>
    </location>
</feature>
<gene>
    <name evidence="6" type="primary">YVC1_1</name>
    <name evidence="6" type="ORF">K7432_011800</name>
</gene>
<sequence>MSNTPSRSRATGEEERQPLLTSRQSTVIGTENENETEMAKRVRKTITGIFSLINNVVPEPVETEDITRCDSTIITKETISYALQVAQLAGGQKGEKVEPFHVIYCTLRCVSAYQKEAEKDASWTTLMQQRALAAQVLAKNLLHSFHNRLTLNFEVLLRKYYAEGERIASACSVIELAIDIHATLFLADYEAQKCIHAIWNGEILQNEDVNGNTYFIKYEPNESTSLWKHINPERLNVPRYQDGLRVFLFLCFLGLYTYVVNNRTIKPEPLEWLVYIWILGYIFEEFRLIYEGGMFYLYSIWHWINIMMYSLFFLSFAFRVAALFAVSQRKMESYNDIAYDLLSVMAVFLWVKAVSLLDSWKFFGNMIIVLQAMIKDSMMFFLLLPWGFIGFFQSFYALGRGPEETGFEAITAFSLLSRAFLSDANFDLAISYHSIYGGLLFGLYLFFTVVLLLNILVALFNSSYVRITDEAEREYIALFTFKVFTYLKSPDQFPFPAPFNLIEVFLIIPTSLVLTTENYAKLNHIVLSGLLWIPLIFIAHHESQHLIPPAFQALDAVLHEQLKSDAIEVKSQEMTRGFIALNTELENGETRMETYQEYRKRMSHKKCISIHQDDSEYSKGKSIPANFDDILKSIQENQLNLTNTLKEYQLKLTNIEAKLTK</sequence>
<dbReference type="PANTHER" id="PTHR35859">
    <property type="entry name" value="NONSELECTIVE CATION CHANNEL PROTEIN"/>
    <property type="match status" value="1"/>
</dbReference>
<feature type="coiled-coil region" evidence="1">
    <location>
        <begin position="631"/>
        <end position="658"/>
    </location>
</feature>
<proteinExistence type="predicted"/>
<dbReference type="Proteomes" id="UP001479436">
    <property type="component" value="Unassembled WGS sequence"/>
</dbReference>
<evidence type="ECO:0000313" key="6">
    <source>
        <dbReference type="EMBL" id="KAK9762447.1"/>
    </source>
</evidence>
<keyword evidence="3" id="KW-1133">Transmembrane helix</keyword>
<dbReference type="InterPro" id="IPR056336">
    <property type="entry name" value="YVC1_C"/>
</dbReference>
<feature type="transmembrane region" description="Helical" evidence="3">
    <location>
        <begin position="378"/>
        <end position="398"/>
    </location>
</feature>
<dbReference type="Pfam" id="PF23317">
    <property type="entry name" value="YVC1_C"/>
    <property type="match status" value="1"/>
</dbReference>
<feature type="transmembrane region" description="Helical" evidence="3">
    <location>
        <begin position="522"/>
        <end position="539"/>
    </location>
</feature>
<feature type="transmembrane region" description="Helical" evidence="3">
    <location>
        <begin position="435"/>
        <end position="460"/>
    </location>
</feature>
<evidence type="ECO:0000256" key="3">
    <source>
        <dbReference type="SAM" id="Phobius"/>
    </source>
</evidence>
<keyword evidence="3" id="KW-0472">Membrane</keyword>
<comment type="caution">
    <text evidence="6">The sequence shown here is derived from an EMBL/GenBank/DDBJ whole genome shotgun (WGS) entry which is preliminary data.</text>
</comment>
<dbReference type="PANTHER" id="PTHR35859:SF1">
    <property type="entry name" value="NONSELECTIVE CATION CHANNEL PROTEIN"/>
    <property type="match status" value="1"/>
</dbReference>
<evidence type="ECO:0000259" key="5">
    <source>
        <dbReference type="Pfam" id="PF23317"/>
    </source>
</evidence>
<evidence type="ECO:0000256" key="2">
    <source>
        <dbReference type="SAM" id="MobiDB-lite"/>
    </source>
</evidence>
<keyword evidence="7" id="KW-1185">Reference proteome</keyword>
<evidence type="ECO:0000256" key="1">
    <source>
        <dbReference type="SAM" id="Coils"/>
    </source>
</evidence>
<evidence type="ECO:0000259" key="4">
    <source>
        <dbReference type="Pfam" id="PF23190"/>
    </source>
</evidence>
<evidence type="ECO:0000313" key="7">
    <source>
        <dbReference type="Proteomes" id="UP001479436"/>
    </source>
</evidence>
<reference evidence="6 7" key="1">
    <citation type="submission" date="2023-04" db="EMBL/GenBank/DDBJ databases">
        <title>Genome of Basidiobolus ranarum AG-B5.</title>
        <authorList>
            <person name="Stajich J.E."/>
            <person name="Carter-House D."/>
            <person name="Gryganskyi A."/>
        </authorList>
    </citation>
    <scope>NUCLEOTIDE SEQUENCE [LARGE SCALE GENOMIC DNA]</scope>
    <source>
        <strain evidence="6 7">AG-B5</strain>
    </source>
</reference>
<feature type="domain" description="Calcium channel YVC1-like C-terminal transmembrane" evidence="5">
    <location>
        <begin position="249"/>
        <end position="544"/>
    </location>
</feature>
<feature type="transmembrane region" description="Helical" evidence="3">
    <location>
        <begin position="302"/>
        <end position="325"/>
    </location>
</feature>
<protein>
    <submittedName>
        <fullName evidence="6">Calcium channel yvc1</fullName>
    </submittedName>
</protein>
<feature type="compositionally biased region" description="Polar residues" evidence="2">
    <location>
        <begin position="19"/>
        <end position="31"/>
    </location>
</feature>
<name>A0ABR2WLT7_9FUNG</name>
<feature type="transmembrane region" description="Helical" evidence="3">
    <location>
        <begin position="272"/>
        <end position="290"/>
    </location>
</feature>
<dbReference type="Pfam" id="PF23190">
    <property type="entry name" value="LHD_TRPY1"/>
    <property type="match status" value="1"/>
</dbReference>